<organism evidence="1">
    <name type="scientific">Vecturithrix granuli</name>
    <dbReference type="NCBI Taxonomy" id="1499967"/>
    <lineage>
        <taxon>Bacteria</taxon>
        <taxon>Candidatus Moduliflexota</taxon>
        <taxon>Candidatus Vecturitrichia</taxon>
        <taxon>Candidatus Vecturitrichales</taxon>
        <taxon>Candidatus Vecturitrichaceae</taxon>
        <taxon>Candidatus Vecturithrix</taxon>
    </lineage>
</organism>
<dbReference type="HOGENOM" id="CLU_2551405_0_0_0"/>
<sequence length="82" mass="9276">MLHKVLLLWEKSQRQEIIQLLQESGFGTSEAFYRVGQAVSECLSNEDKEKKLLDGFLSGRERLQEDVKKAASQTTLFNVSSG</sequence>
<keyword evidence="2" id="KW-1185">Reference proteome</keyword>
<name>A0A0S6W663_VECG1</name>
<evidence type="ECO:0000313" key="2">
    <source>
        <dbReference type="Proteomes" id="UP000030661"/>
    </source>
</evidence>
<dbReference type="STRING" id="1499967.U27_01916"/>
<evidence type="ECO:0000313" key="1">
    <source>
        <dbReference type="EMBL" id="GAK55085.1"/>
    </source>
</evidence>
<dbReference type="EMBL" id="DF820463">
    <property type="protein sequence ID" value="GAK55085.1"/>
    <property type="molecule type" value="Genomic_DNA"/>
</dbReference>
<dbReference type="AlphaFoldDB" id="A0A0S6W663"/>
<reference evidence="1" key="1">
    <citation type="journal article" date="2015" name="PeerJ">
        <title>First genomic representation of candidate bacterial phylum KSB3 points to enhanced environmental sensing as a trigger of wastewater bulking.</title>
        <authorList>
            <person name="Sekiguchi Y."/>
            <person name="Ohashi A."/>
            <person name="Parks D.H."/>
            <person name="Yamauchi T."/>
            <person name="Tyson G.W."/>
            <person name="Hugenholtz P."/>
        </authorList>
    </citation>
    <scope>NUCLEOTIDE SEQUENCE [LARGE SCALE GENOMIC DNA]</scope>
</reference>
<protein>
    <submittedName>
        <fullName evidence="1">Uncharacterized protein</fullName>
    </submittedName>
</protein>
<dbReference type="Proteomes" id="UP000030661">
    <property type="component" value="Unassembled WGS sequence"/>
</dbReference>
<accession>A0A0S6W663</accession>
<dbReference type="eggNOG" id="COG1743">
    <property type="taxonomic scope" value="Bacteria"/>
</dbReference>
<gene>
    <name evidence="1" type="ORF">U27_01916</name>
</gene>
<proteinExistence type="predicted"/>